<keyword evidence="3" id="KW-1185">Reference proteome</keyword>
<feature type="compositionally biased region" description="Basic and acidic residues" evidence="1">
    <location>
        <begin position="183"/>
        <end position="192"/>
    </location>
</feature>
<sequence>MNRARNVAEALKRVALGFERVLTDTDARAGTPQKRLNETASARALRLLGEYFLTMTQAGMDVESEIWRIAYRLYALSRIELGTLEPAGSPVETALFAYKRLLAMISLEPQSLSPGELDWAAEYLARISGQVHVQEQRPPGFDGAWYWLDPHGGAEPQACVRRDPPEGKSLLFFSTTGLARRAGEQLARHEGGRGGNELGVDPNFPDVQPASLLERLRQRWATPPKREQPRRKQDYKVEACVGLPNIWAVLHSNDKQPQSLVSHWTVSNESPGGYAIMQLQGRASGLSAGMAVALRRDALDPWNLCVVRWLRSDAAEHIEIGLQMVSRGAIPVQVGFRGGETANGMACALVLPVLPALRQHQAVMAPAGTYTSRRFSLVSDIDRLYIAQCRLLTLDLQTSNVELFQFEIDPYPI</sequence>
<name>A0ABV2TQ41_9RHOO</name>
<feature type="region of interest" description="Disordered" evidence="1">
    <location>
        <begin position="183"/>
        <end position="204"/>
    </location>
</feature>
<reference evidence="2 3" key="1">
    <citation type="submission" date="2024-07" db="EMBL/GenBank/DDBJ databases">
        <title>Uliginosibacterium flavum JJ3220;KACC:17644.</title>
        <authorList>
            <person name="Kim M.K."/>
        </authorList>
    </citation>
    <scope>NUCLEOTIDE SEQUENCE [LARGE SCALE GENOMIC DNA]</scope>
    <source>
        <strain evidence="2 3">KACC:17644</strain>
    </source>
</reference>
<comment type="caution">
    <text evidence="2">The sequence shown here is derived from an EMBL/GenBank/DDBJ whole genome shotgun (WGS) entry which is preliminary data.</text>
</comment>
<organism evidence="2 3">
    <name type="scientific">Uliginosibacterium flavum</name>
    <dbReference type="NCBI Taxonomy" id="1396831"/>
    <lineage>
        <taxon>Bacteria</taxon>
        <taxon>Pseudomonadati</taxon>
        <taxon>Pseudomonadota</taxon>
        <taxon>Betaproteobacteria</taxon>
        <taxon>Rhodocyclales</taxon>
        <taxon>Zoogloeaceae</taxon>
        <taxon>Uliginosibacterium</taxon>
    </lineage>
</organism>
<proteinExistence type="predicted"/>
<evidence type="ECO:0000313" key="3">
    <source>
        <dbReference type="Proteomes" id="UP001549691"/>
    </source>
</evidence>
<dbReference type="Proteomes" id="UP001549691">
    <property type="component" value="Unassembled WGS sequence"/>
</dbReference>
<dbReference type="EMBL" id="JBEWZI010000026">
    <property type="protein sequence ID" value="MET7016042.1"/>
    <property type="molecule type" value="Genomic_DNA"/>
</dbReference>
<evidence type="ECO:0000313" key="2">
    <source>
        <dbReference type="EMBL" id="MET7016042.1"/>
    </source>
</evidence>
<protein>
    <submittedName>
        <fullName evidence="2">Uncharacterized protein</fullName>
    </submittedName>
</protein>
<gene>
    <name evidence="2" type="ORF">ABXR19_17790</name>
</gene>
<evidence type="ECO:0000256" key="1">
    <source>
        <dbReference type="SAM" id="MobiDB-lite"/>
    </source>
</evidence>
<accession>A0ABV2TQ41</accession>
<dbReference type="RefSeq" id="WP_354602499.1">
    <property type="nucleotide sequence ID" value="NZ_JBEWZI010000026.1"/>
</dbReference>